<evidence type="ECO:0000256" key="1">
    <source>
        <dbReference type="ARBA" id="ARBA00009986"/>
    </source>
</evidence>
<keyword evidence="2" id="KW-0560">Oxidoreductase</keyword>
<dbReference type="RefSeq" id="WP_155065052.1">
    <property type="nucleotide sequence ID" value="NZ_WMIF01000018.1"/>
</dbReference>
<comment type="similarity">
    <text evidence="1">Belongs to the aldehyde dehydrogenase family.</text>
</comment>
<dbReference type="InterPro" id="IPR015590">
    <property type="entry name" value="Aldehyde_DH_dom"/>
</dbReference>
<evidence type="ECO:0000256" key="2">
    <source>
        <dbReference type="ARBA" id="ARBA00023002"/>
    </source>
</evidence>
<dbReference type="GO" id="GO:0016491">
    <property type="term" value="F:oxidoreductase activity"/>
    <property type="evidence" value="ECO:0007669"/>
    <property type="project" value="UniProtKB-KW"/>
</dbReference>
<evidence type="ECO:0000259" key="4">
    <source>
        <dbReference type="Pfam" id="PF00171"/>
    </source>
</evidence>
<gene>
    <name evidence="5" type="ORF">GL279_12910</name>
</gene>
<dbReference type="Proteomes" id="UP000442533">
    <property type="component" value="Unassembled WGS sequence"/>
</dbReference>
<evidence type="ECO:0000313" key="5">
    <source>
        <dbReference type="EMBL" id="MTH35501.1"/>
    </source>
</evidence>
<sequence length="369" mass="37347">MSSAAQVPDPAQMQRARTAIAQARAAFPLWAATDPRARRKGLLALADALRADAPRFQTLAAPEAGAETAADLRRAVEILEAAAGACTLPEGSIAPMDAAGRIQMQLVQPRGVCLGIVPAVAPISHTVRAFAFAIALGNTVVILPFEGSRDVHGLIGQCVERTGLPPGVVGVVPAAPGEGTQLAAALIAATPVRHVSFAGPQPAARLVGRLAGENLKPMLLELQGRSVLIVLDDADLEATADAVLAAPDAALGPVIVQAAVAEALAANIAARGGDAGALWLLKVPGDGAALAAALDGAPAPGCAIFSRDLGRALWLAEGVGAANCTINRLPLPDGGPAASDGRFCGASGLAEFTERRRIGIDAPLWPHQP</sequence>
<comment type="caution">
    <text evidence="5">The sequence shown here is derived from an EMBL/GenBank/DDBJ whole genome shotgun (WGS) entry which is preliminary data.</text>
</comment>
<dbReference type="Pfam" id="PF00171">
    <property type="entry name" value="Aldedh"/>
    <property type="match status" value="1"/>
</dbReference>
<protein>
    <submittedName>
        <fullName evidence="5">Aldehyde dehydrogenase family protein</fullName>
    </submittedName>
</protein>
<organism evidence="5 6">
    <name type="scientific">Paracoccus limosus</name>
    <dbReference type="NCBI Taxonomy" id="913252"/>
    <lineage>
        <taxon>Bacteria</taxon>
        <taxon>Pseudomonadati</taxon>
        <taxon>Pseudomonadota</taxon>
        <taxon>Alphaproteobacteria</taxon>
        <taxon>Rhodobacterales</taxon>
        <taxon>Paracoccaceae</taxon>
        <taxon>Paracoccus</taxon>
    </lineage>
</organism>
<feature type="domain" description="Aldehyde dehydrogenase" evidence="4">
    <location>
        <begin position="11"/>
        <end position="245"/>
    </location>
</feature>
<keyword evidence="6" id="KW-1185">Reference proteome</keyword>
<dbReference type="Gene3D" id="3.40.605.10">
    <property type="entry name" value="Aldehyde Dehydrogenase, Chain A, domain 1"/>
    <property type="match status" value="1"/>
</dbReference>
<dbReference type="SUPFAM" id="SSF53720">
    <property type="entry name" value="ALDH-like"/>
    <property type="match status" value="1"/>
</dbReference>
<dbReference type="EMBL" id="WMIF01000018">
    <property type="protein sequence ID" value="MTH35501.1"/>
    <property type="molecule type" value="Genomic_DNA"/>
</dbReference>
<dbReference type="PANTHER" id="PTHR42986">
    <property type="entry name" value="BENZALDEHYDE DEHYDROGENASE YFMT"/>
    <property type="match status" value="1"/>
</dbReference>
<dbReference type="InterPro" id="IPR016161">
    <property type="entry name" value="Ald_DH/histidinol_DH"/>
</dbReference>
<dbReference type="AlphaFoldDB" id="A0A844H869"/>
<dbReference type="InterPro" id="IPR016162">
    <property type="entry name" value="Ald_DH_N"/>
</dbReference>
<evidence type="ECO:0000256" key="3">
    <source>
        <dbReference type="ARBA" id="ARBA00023027"/>
    </source>
</evidence>
<dbReference type="OrthoDB" id="9812625at2"/>
<proteinExistence type="inferred from homology"/>
<reference evidence="5 6" key="1">
    <citation type="submission" date="2019-11" db="EMBL/GenBank/DDBJ databases">
        <authorList>
            <person name="Dong K."/>
        </authorList>
    </citation>
    <scope>NUCLEOTIDE SEQUENCE [LARGE SCALE GENOMIC DNA]</scope>
    <source>
        <strain evidence="5 6">JCM 17370</strain>
    </source>
</reference>
<keyword evidence="3" id="KW-0520">NAD</keyword>
<name>A0A844H869_9RHOB</name>
<evidence type="ECO:0000313" key="6">
    <source>
        <dbReference type="Proteomes" id="UP000442533"/>
    </source>
</evidence>
<dbReference type="PANTHER" id="PTHR42986:SF1">
    <property type="entry name" value="BENZALDEHYDE DEHYDROGENASE YFMT"/>
    <property type="match status" value="1"/>
</dbReference>
<accession>A0A844H869</accession>